<dbReference type="Pfam" id="PF00151">
    <property type="entry name" value="Lipase"/>
    <property type="match status" value="1"/>
</dbReference>
<dbReference type="InterPro" id="IPR033906">
    <property type="entry name" value="Lipase_N"/>
</dbReference>
<evidence type="ECO:0000256" key="5">
    <source>
        <dbReference type="SAM" id="MobiDB-lite"/>
    </source>
</evidence>
<evidence type="ECO:0000313" key="8">
    <source>
        <dbReference type="Proteomes" id="UP001234178"/>
    </source>
</evidence>
<feature type="region of interest" description="Disordered" evidence="5">
    <location>
        <begin position="1031"/>
        <end position="1051"/>
    </location>
</feature>
<keyword evidence="3" id="KW-0964">Secreted</keyword>
<evidence type="ECO:0000256" key="3">
    <source>
        <dbReference type="ARBA" id="ARBA00022525"/>
    </source>
</evidence>
<name>A0ABR0A5B4_9CRUS</name>
<proteinExistence type="inferred from homology"/>
<comment type="caution">
    <text evidence="7">The sequence shown here is derived from an EMBL/GenBank/DDBJ whole genome shotgun (WGS) entry which is preliminary data.</text>
</comment>
<evidence type="ECO:0000313" key="7">
    <source>
        <dbReference type="EMBL" id="KAK4020328.1"/>
    </source>
</evidence>
<dbReference type="InterPro" id="IPR029058">
    <property type="entry name" value="AB_hydrolase_fold"/>
</dbReference>
<dbReference type="PRINTS" id="PR00821">
    <property type="entry name" value="TAGLIPASE"/>
</dbReference>
<feature type="compositionally biased region" description="Low complexity" evidence="5">
    <location>
        <begin position="801"/>
        <end position="815"/>
    </location>
</feature>
<dbReference type="CDD" id="cd00707">
    <property type="entry name" value="Pancreat_lipase_like"/>
    <property type="match status" value="1"/>
</dbReference>
<sequence>MSNGEVCGSIVKMQHIRWILLQLAVLIGLCVMAGTSAMRDDGDQTVARNGFNSSMMSRWWRSKPDNNRSSSDVNAELRHYQWQLHQRQQQNQRVRSQEENRKLWSVWNGAQEKLNEENDEQETSANSTSQRETEESLALLENLVHPEEELLDEINDRQIIQAVIASMAQWNLRKLQKMQRKTDRHRSRRDEAMVCYNELGCFRDEGPFSYLDLLPAPPEEINTRFFLYTARNRDTPHPLVYNNASTIMTSPYNASLPTKVMIHGFGSSCQRIWAKEMRTALISVGDVNVICVDWENGANLPNYVRAAVNARLVGRQVSLLVTAINGMLGSKNADFHLIGFSLGAHVAGFAGSELRNVSRITGLDPAGPLFENYDPRVRLDSTDADLVDVIHSNGEKIYMGGLGAWAPMGDIDFYPNGGRMQKGCTNLFVGAVSDMIWSSAEENGRSLCNHRRAYKLFTDSVVPGCHFPAFACESYEKLLEGDCFPCVDAEQCSNMGFYADKSPGRGIMYLATREEEPFCANQYRVQLQSSTTLQPVTTQGKIELILIGANNFNETFTLTKGPDYELTSGGKLVRLIVPHPTFSPPAKVHVVYTAYQGWIYSGLTKWPIDKLVLTDSYGKSVSFCQKGMYLESGKALAITLHPGECNPAPPPSPTLTNSLINNNQTPFPSRQSLDSGPLDNEIPVLNEIRFRSLDGDTVSIGGLLPNQTAEPKSTISSITRSNATNNIYPYGNVPLALLQQQIPADIKVGGGGGNSASNGPTSSKRPSFYQWPLVGNLFGSHGRARFKSLGGNGGSGRKYEPQGQLTPPSLQQLQQGVAVQSNKESPSNSRRPFTRRNNPQQTMSVEDQTKVEYYLLRQQQLHLQQQQIRQANRLLWGNSNRSQQLSIRGQQQALANQQYYQQWVPQRQVVPPPPPPPQWRPDALVEAEITRYSTKPVVQGELSMPLDHMQQTFAQTLLNPSNQQFIERFRNQQQQNVPQLRSSMVVPGTELTTTPTLTSTGSLMVANSVPSSSTTISSSQVTLTTMTISNTMHSHSQQTSRQPEIEQASTPSDNLVVTDVEQSDNLQINNVKKANEDPGLSLATIEAATLLSVKAPPSINHRQINETTIQAVSNNLSSSAEATSTASQNTTATTLDLNDELIPTHQTISPSNVTLSITTIEDVLIPPVKDTSNAAVLWSDYSLAPDGGSSPILLSEELDPDPEQLGQARDEYWSSKAQTSRVKQQVIPSPVVAIVGSTYYPHQYAAMRPSRLQLQEHQPLYIPLNPADRQSRQLQAQYYADTTSTSIHKLAPEPVLVVVSTR</sequence>
<gene>
    <name evidence="7" type="ORF">OUZ56_002318</name>
</gene>
<feature type="domain" description="Lipase" evidence="6">
    <location>
        <begin position="194"/>
        <end position="518"/>
    </location>
</feature>
<evidence type="ECO:0000256" key="4">
    <source>
        <dbReference type="RuleBase" id="RU004262"/>
    </source>
</evidence>
<dbReference type="EMBL" id="JAOYFB010000036">
    <property type="protein sequence ID" value="KAK4020328.1"/>
    <property type="molecule type" value="Genomic_DNA"/>
</dbReference>
<comment type="subcellular location">
    <subcellularLocation>
        <location evidence="1">Secreted</location>
    </subcellularLocation>
</comment>
<dbReference type="PANTHER" id="PTHR11610:SF186">
    <property type="entry name" value="FI22312P1"/>
    <property type="match status" value="1"/>
</dbReference>
<feature type="region of interest" description="Disordered" evidence="5">
    <location>
        <begin position="785"/>
        <end position="846"/>
    </location>
</feature>
<keyword evidence="8" id="KW-1185">Reference proteome</keyword>
<dbReference type="PANTHER" id="PTHR11610">
    <property type="entry name" value="LIPASE"/>
    <property type="match status" value="1"/>
</dbReference>
<organism evidence="7 8">
    <name type="scientific">Daphnia magna</name>
    <dbReference type="NCBI Taxonomy" id="35525"/>
    <lineage>
        <taxon>Eukaryota</taxon>
        <taxon>Metazoa</taxon>
        <taxon>Ecdysozoa</taxon>
        <taxon>Arthropoda</taxon>
        <taxon>Crustacea</taxon>
        <taxon>Branchiopoda</taxon>
        <taxon>Diplostraca</taxon>
        <taxon>Cladocera</taxon>
        <taxon>Anomopoda</taxon>
        <taxon>Daphniidae</taxon>
        <taxon>Daphnia</taxon>
    </lineage>
</organism>
<comment type="similarity">
    <text evidence="2 4">Belongs to the AB hydrolase superfamily. Lipase family.</text>
</comment>
<evidence type="ECO:0000256" key="1">
    <source>
        <dbReference type="ARBA" id="ARBA00004613"/>
    </source>
</evidence>
<feature type="region of interest" description="Disordered" evidence="5">
    <location>
        <begin position="112"/>
        <end position="136"/>
    </location>
</feature>
<protein>
    <recommendedName>
        <fullName evidence="6">Lipase domain-containing protein</fullName>
    </recommendedName>
</protein>
<evidence type="ECO:0000256" key="2">
    <source>
        <dbReference type="ARBA" id="ARBA00010701"/>
    </source>
</evidence>
<accession>A0ABR0A5B4</accession>
<dbReference type="Gene3D" id="3.40.50.1820">
    <property type="entry name" value="alpha/beta hydrolase"/>
    <property type="match status" value="1"/>
</dbReference>
<dbReference type="InterPro" id="IPR013818">
    <property type="entry name" value="Lipase"/>
</dbReference>
<reference evidence="7 8" key="1">
    <citation type="journal article" date="2023" name="Nucleic Acids Res.">
        <title>The hologenome of Daphnia magna reveals possible DNA methylation and microbiome-mediated evolution of the host genome.</title>
        <authorList>
            <person name="Chaturvedi A."/>
            <person name="Li X."/>
            <person name="Dhandapani V."/>
            <person name="Marshall H."/>
            <person name="Kissane S."/>
            <person name="Cuenca-Cambronero M."/>
            <person name="Asole G."/>
            <person name="Calvet F."/>
            <person name="Ruiz-Romero M."/>
            <person name="Marangio P."/>
            <person name="Guigo R."/>
            <person name="Rago D."/>
            <person name="Mirbahai L."/>
            <person name="Eastwood N."/>
            <person name="Colbourne J.K."/>
            <person name="Zhou J."/>
            <person name="Mallon E."/>
            <person name="Orsini L."/>
        </authorList>
    </citation>
    <scope>NUCLEOTIDE SEQUENCE [LARGE SCALE GENOMIC DNA]</scope>
    <source>
        <strain evidence="7">LRV0_1</strain>
    </source>
</reference>
<dbReference type="Proteomes" id="UP001234178">
    <property type="component" value="Unassembled WGS sequence"/>
</dbReference>
<evidence type="ECO:0000259" key="6">
    <source>
        <dbReference type="Pfam" id="PF00151"/>
    </source>
</evidence>
<dbReference type="SUPFAM" id="SSF53474">
    <property type="entry name" value="alpha/beta-Hydrolases"/>
    <property type="match status" value="1"/>
</dbReference>
<feature type="compositionally biased region" description="Polar residues" evidence="5">
    <location>
        <begin position="817"/>
        <end position="846"/>
    </location>
</feature>
<dbReference type="InterPro" id="IPR000734">
    <property type="entry name" value="TAG_lipase"/>
</dbReference>